<name>A0ABV1H945_9FIRM</name>
<keyword evidence="3" id="KW-1185">Reference proteome</keyword>
<evidence type="ECO:0000256" key="1">
    <source>
        <dbReference type="SAM" id="Phobius"/>
    </source>
</evidence>
<protein>
    <recommendedName>
        <fullName evidence="4">ABC-2 family transporter protein</fullName>
    </recommendedName>
</protein>
<evidence type="ECO:0000313" key="2">
    <source>
        <dbReference type="EMBL" id="MEQ2555791.1"/>
    </source>
</evidence>
<feature type="transmembrane region" description="Helical" evidence="1">
    <location>
        <begin position="205"/>
        <end position="226"/>
    </location>
</feature>
<evidence type="ECO:0000313" key="3">
    <source>
        <dbReference type="Proteomes" id="UP001546774"/>
    </source>
</evidence>
<reference evidence="2" key="1">
    <citation type="submission" date="2024-03" db="EMBL/GenBank/DDBJ databases">
        <title>Human intestinal bacterial collection.</title>
        <authorList>
            <person name="Pauvert C."/>
            <person name="Hitch T.C.A."/>
            <person name="Clavel T."/>
        </authorList>
    </citation>
    <scope>NUCLEOTIDE SEQUENCE [LARGE SCALE GENOMIC DNA]</scope>
    <source>
        <strain evidence="2">CLA-AA-H89B</strain>
    </source>
</reference>
<feature type="transmembrane region" description="Helical" evidence="1">
    <location>
        <begin position="12"/>
        <end position="34"/>
    </location>
</feature>
<dbReference type="EMBL" id="JBBMFS010000012">
    <property type="protein sequence ID" value="MEQ2555791.1"/>
    <property type="molecule type" value="Genomic_DNA"/>
</dbReference>
<organism evidence="2 3">
    <name type="scientific">Lachnospira intestinalis</name>
    <dbReference type="NCBI Taxonomy" id="3133158"/>
    <lineage>
        <taxon>Bacteria</taxon>
        <taxon>Bacillati</taxon>
        <taxon>Bacillota</taxon>
        <taxon>Clostridia</taxon>
        <taxon>Lachnospirales</taxon>
        <taxon>Lachnospiraceae</taxon>
        <taxon>Lachnospira</taxon>
    </lineage>
</organism>
<dbReference type="Proteomes" id="UP001546774">
    <property type="component" value="Unassembled WGS sequence"/>
</dbReference>
<feature type="transmembrane region" description="Helical" evidence="1">
    <location>
        <begin position="173"/>
        <end position="198"/>
    </location>
</feature>
<keyword evidence="1" id="KW-1133">Transmembrane helix</keyword>
<gene>
    <name evidence="2" type="ORF">WMO37_12395</name>
</gene>
<feature type="transmembrane region" description="Helical" evidence="1">
    <location>
        <begin position="76"/>
        <end position="95"/>
    </location>
</feature>
<feature type="transmembrane region" description="Helical" evidence="1">
    <location>
        <begin position="116"/>
        <end position="140"/>
    </location>
</feature>
<accession>A0ABV1H945</accession>
<proteinExistence type="predicted"/>
<feature type="transmembrane region" description="Helical" evidence="1">
    <location>
        <begin position="246"/>
        <end position="266"/>
    </location>
</feature>
<sequence>MKKLIKMEFKRVFHSKMFYLSLGIGLLITTLQWIEVGLPMAVNIVDGYIPSEVSTPYSAFESFFGLAGPPLVYRQIYYTIAPILAVMAHAVTLCGDKASGYVKNLYIRSKRQDYYTAKYIVSGIAGGIAVTAPIAANFLWNLMMLPAIEPMASMAIYPYGIGLWSDVLYTNPYLFILLYILLIFFYQFIFVNVALILSRRVTNRFLVVILPFLLNYFFHMLVVNIRKYRLSPIVIFDMTNIRSLEFREVFAEGVLLVAVTSLLYFWQVKKDEALS</sequence>
<comment type="caution">
    <text evidence="2">The sequence shown here is derived from an EMBL/GenBank/DDBJ whole genome shotgun (WGS) entry which is preliminary data.</text>
</comment>
<keyword evidence="1" id="KW-0472">Membrane</keyword>
<evidence type="ECO:0008006" key="4">
    <source>
        <dbReference type="Google" id="ProtNLM"/>
    </source>
</evidence>
<keyword evidence="1" id="KW-0812">Transmembrane</keyword>